<evidence type="ECO:0000256" key="1">
    <source>
        <dbReference type="ARBA" id="ARBA00005189"/>
    </source>
</evidence>
<feature type="domain" description="Thiolase N-terminal" evidence="8">
    <location>
        <begin position="5"/>
        <end position="255"/>
    </location>
</feature>
<evidence type="ECO:0000313" key="10">
    <source>
        <dbReference type="EMBL" id="QDU46196.1"/>
    </source>
</evidence>
<dbReference type="PANTHER" id="PTHR43853:SF11">
    <property type="entry name" value="3-KETOACYL-COA THIOLASE FADA"/>
    <property type="match status" value="1"/>
</dbReference>
<feature type="active site" description="Acyl-thioester intermediate" evidence="6">
    <location>
        <position position="92"/>
    </location>
</feature>
<dbReference type="InterPro" id="IPR020613">
    <property type="entry name" value="Thiolase_CS"/>
</dbReference>
<dbReference type="GO" id="GO:0003988">
    <property type="term" value="F:acetyl-CoA C-acyltransferase activity"/>
    <property type="evidence" value="ECO:0007669"/>
    <property type="project" value="UniProtKB-EC"/>
</dbReference>
<reference evidence="10 11" key="1">
    <citation type="submission" date="2019-02" db="EMBL/GenBank/DDBJ databases">
        <title>Deep-cultivation of Planctomycetes and their phenomic and genomic characterization uncovers novel biology.</title>
        <authorList>
            <person name="Wiegand S."/>
            <person name="Jogler M."/>
            <person name="Boedeker C."/>
            <person name="Pinto D."/>
            <person name="Vollmers J."/>
            <person name="Rivas-Marin E."/>
            <person name="Kohn T."/>
            <person name="Peeters S.H."/>
            <person name="Heuer A."/>
            <person name="Rast P."/>
            <person name="Oberbeckmann S."/>
            <person name="Bunk B."/>
            <person name="Jeske O."/>
            <person name="Meyerdierks A."/>
            <person name="Storesund J.E."/>
            <person name="Kallscheuer N."/>
            <person name="Luecker S."/>
            <person name="Lage O.M."/>
            <person name="Pohl T."/>
            <person name="Merkel B.J."/>
            <person name="Hornburger P."/>
            <person name="Mueller R.-W."/>
            <person name="Bruemmer F."/>
            <person name="Labrenz M."/>
            <person name="Spormann A.M."/>
            <person name="Op den Camp H."/>
            <person name="Overmann J."/>
            <person name="Amann R."/>
            <person name="Jetten M.S.M."/>
            <person name="Mascher T."/>
            <person name="Medema M.H."/>
            <person name="Devos D.P."/>
            <person name="Kaster A.-K."/>
            <person name="Ovreas L."/>
            <person name="Rohde M."/>
            <person name="Galperin M.Y."/>
            <person name="Jogler C."/>
        </authorList>
    </citation>
    <scope>NUCLEOTIDE SEQUENCE [LARGE SCALE GENOMIC DNA]</scope>
    <source>
        <strain evidence="10 11">Mal52</strain>
    </source>
</reference>
<dbReference type="NCBIfam" id="TIGR01930">
    <property type="entry name" value="AcCoA-C-Actrans"/>
    <property type="match status" value="1"/>
</dbReference>
<dbReference type="EMBL" id="CP036276">
    <property type="protein sequence ID" value="QDU46196.1"/>
    <property type="molecule type" value="Genomic_DNA"/>
</dbReference>
<dbReference type="KEGG" id="sdyn:Mal52_47130"/>
<keyword evidence="11" id="KW-1185">Reference proteome</keyword>
<dbReference type="SUPFAM" id="SSF53901">
    <property type="entry name" value="Thiolase-like"/>
    <property type="match status" value="2"/>
</dbReference>
<dbReference type="InterPro" id="IPR020615">
    <property type="entry name" value="Thiolase_acyl_enz_int_AS"/>
</dbReference>
<dbReference type="GO" id="GO:0006635">
    <property type="term" value="P:fatty acid beta-oxidation"/>
    <property type="evidence" value="ECO:0007669"/>
    <property type="project" value="TreeGrafter"/>
</dbReference>
<dbReference type="EC" id="2.3.1.16" evidence="5"/>
<keyword evidence="3 7" id="KW-0808">Transferase</keyword>
<dbReference type="Pfam" id="PF02803">
    <property type="entry name" value="Thiolase_C"/>
    <property type="match status" value="1"/>
</dbReference>
<feature type="domain" description="Thiolase C-terminal" evidence="9">
    <location>
        <begin position="262"/>
        <end position="383"/>
    </location>
</feature>
<dbReference type="PROSITE" id="PS00737">
    <property type="entry name" value="THIOLASE_2"/>
    <property type="match status" value="1"/>
</dbReference>
<evidence type="ECO:0000256" key="5">
    <source>
        <dbReference type="ARBA" id="ARBA00024073"/>
    </source>
</evidence>
<comment type="pathway">
    <text evidence="1">Lipid metabolism.</text>
</comment>
<dbReference type="InterPro" id="IPR016039">
    <property type="entry name" value="Thiolase-like"/>
</dbReference>
<dbReference type="AlphaFoldDB" id="A0A517ZUU5"/>
<proteinExistence type="inferred from homology"/>
<accession>A0A517ZUU5</accession>
<dbReference type="InterPro" id="IPR002155">
    <property type="entry name" value="Thiolase"/>
</dbReference>
<dbReference type="PROSITE" id="PS00098">
    <property type="entry name" value="THIOLASE_1"/>
    <property type="match status" value="1"/>
</dbReference>
<dbReference type="InterPro" id="IPR050215">
    <property type="entry name" value="Thiolase-like_sf_Thiolase"/>
</dbReference>
<evidence type="ECO:0000256" key="2">
    <source>
        <dbReference type="ARBA" id="ARBA00010982"/>
    </source>
</evidence>
<dbReference type="Proteomes" id="UP000319383">
    <property type="component" value="Chromosome"/>
</dbReference>
<keyword evidence="4 7" id="KW-0012">Acyltransferase</keyword>
<evidence type="ECO:0000256" key="3">
    <source>
        <dbReference type="ARBA" id="ARBA00022679"/>
    </source>
</evidence>
<dbReference type="InterPro" id="IPR020616">
    <property type="entry name" value="Thiolase_N"/>
</dbReference>
<evidence type="ECO:0000256" key="7">
    <source>
        <dbReference type="RuleBase" id="RU003557"/>
    </source>
</evidence>
<gene>
    <name evidence="10" type="primary">fadA</name>
    <name evidence="10" type="ORF">Mal52_47130</name>
</gene>
<feature type="active site" description="Proton acceptor" evidence="6">
    <location>
        <position position="371"/>
    </location>
</feature>
<evidence type="ECO:0000256" key="6">
    <source>
        <dbReference type="PIRSR" id="PIRSR000429-1"/>
    </source>
</evidence>
<dbReference type="GO" id="GO:0010124">
    <property type="term" value="P:phenylacetate catabolic process"/>
    <property type="evidence" value="ECO:0007669"/>
    <property type="project" value="TreeGrafter"/>
</dbReference>
<evidence type="ECO:0000313" key="11">
    <source>
        <dbReference type="Proteomes" id="UP000319383"/>
    </source>
</evidence>
<dbReference type="PANTHER" id="PTHR43853">
    <property type="entry name" value="3-KETOACYL-COA THIOLASE, PEROXISOMAL"/>
    <property type="match status" value="1"/>
</dbReference>
<dbReference type="RefSeq" id="WP_145378734.1">
    <property type="nucleotide sequence ID" value="NZ_CP036276.1"/>
</dbReference>
<evidence type="ECO:0000256" key="4">
    <source>
        <dbReference type="ARBA" id="ARBA00023315"/>
    </source>
</evidence>
<protein>
    <recommendedName>
        <fullName evidence="5">acetyl-CoA C-acyltransferase</fullName>
        <ecNumber evidence="5">2.3.1.16</ecNumber>
    </recommendedName>
</protein>
<dbReference type="FunFam" id="3.40.47.10:FF:000010">
    <property type="entry name" value="Acetyl-CoA acetyltransferase (Thiolase)"/>
    <property type="match status" value="1"/>
</dbReference>
<dbReference type="PIRSF" id="PIRSF000429">
    <property type="entry name" value="Ac-CoA_Ac_transf"/>
    <property type="match status" value="1"/>
</dbReference>
<dbReference type="Pfam" id="PF00108">
    <property type="entry name" value="Thiolase_N"/>
    <property type="match status" value="1"/>
</dbReference>
<name>A0A517ZUU5_9PLAN</name>
<comment type="similarity">
    <text evidence="2 7">Belongs to the thiolase-like superfamily. Thiolase family.</text>
</comment>
<dbReference type="InterPro" id="IPR020617">
    <property type="entry name" value="Thiolase_C"/>
</dbReference>
<evidence type="ECO:0000259" key="8">
    <source>
        <dbReference type="Pfam" id="PF00108"/>
    </source>
</evidence>
<feature type="active site" description="Proton acceptor" evidence="6">
    <location>
        <position position="341"/>
    </location>
</feature>
<dbReference type="Gene3D" id="3.40.47.10">
    <property type="match status" value="1"/>
</dbReference>
<dbReference type="CDD" id="cd00751">
    <property type="entry name" value="thiolase"/>
    <property type="match status" value="1"/>
</dbReference>
<sequence>MQQAVVIDAVRTPVGRASADQGYYRDVRAEDLSAGIIKALVERTGIDRNLIEDVKWGCVQQQGEQAFDIGRIAALMADLPIETGGVTINRNCASSLQAINDCAMSIRGECEDIQIAGGVEHMDHVGMNDGYNPCPGLFRKYTEAMMNMGMTAEYMASKYRISREKQDAYACRSHELAAKATDSGQFESEIIPTWGRDSDGRKVLLNGDQCIRRETNLEALAALRPVFNPAGGSVTAGNSSPTNVGAVAMLIMSEQKAQELGLKPMAKIRAMAVAGVDPVEMGIGPVPAVHKVLKRAGLTLDDIDAIELNEAFAVQVLSCLKMLGIDETKVNTRGGAVAIGHPLGASGARIATTLLHRMRDEGSKYGIATMCVGQGQGVATVFESMDN</sequence>
<organism evidence="10 11">
    <name type="scientific">Symmachiella dynata</name>
    <dbReference type="NCBI Taxonomy" id="2527995"/>
    <lineage>
        <taxon>Bacteria</taxon>
        <taxon>Pseudomonadati</taxon>
        <taxon>Planctomycetota</taxon>
        <taxon>Planctomycetia</taxon>
        <taxon>Planctomycetales</taxon>
        <taxon>Planctomycetaceae</taxon>
        <taxon>Symmachiella</taxon>
    </lineage>
</organism>
<dbReference type="InterPro" id="IPR020610">
    <property type="entry name" value="Thiolase_AS"/>
</dbReference>
<dbReference type="GO" id="GO:0005737">
    <property type="term" value="C:cytoplasm"/>
    <property type="evidence" value="ECO:0007669"/>
    <property type="project" value="UniProtKB-ARBA"/>
</dbReference>
<evidence type="ECO:0000259" key="9">
    <source>
        <dbReference type="Pfam" id="PF02803"/>
    </source>
</evidence>
<dbReference type="PROSITE" id="PS00099">
    <property type="entry name" value="THIOLASE_3"/>
    <property type="match status" value="1"/>
</dbReference>